<evidence type="ECO:0000256" key="11">
    <source>
        <dbReference type="SAM" id="SignalP"/>
    </source>
</evidence>
<dbReference type="PRINTS" id="PR00344">
    <property type="entry name" value="BCTRLSENSOR"/>
</dbReference>
<evidence type="ECO:0000256" key="3">
    <source>
        <dbReference type="ARBA" id="ARBA00012438"/>
    </source>
</evidence>
<dbReference type="GO" id="GO:0000155">
    <property type="term" value="F:phosphorelay sensor kinase activity"/>
    <property type="evidence" value="ECO:0007669"/>
    <property type="project" value="InterPro"/>
</dbReference>
<dbReference type="InterPro" id="IPR004358">
    <property type="entry name" value="Sig_transdc_His_kin-like_C"/>
</dbReference>
<dbReference type="PANTHER" id="PTHR45436:SF5">
    <property type="entry name" value="SENSOR HISTIDINE KINASE TRCS"/>
    <property type="match status" value="1"/>
</dbReference>
<dbReference type="InterPro" id="IPR050428">
    <property type="entry name" value="TCS_sensor_his_kinase"/>
</dbReference>
<protein>
    <recommendedName>
        <fullName evidence="3">histidine kinase</fullName>
        <ecNumber evidence="3">2.7.13.3</ecNumber>
    </recommendedName>
</protein>
<feature type="domain" description="HAMP" evidence="13">
    <location>
        <begin position="190"/>
        <end position="242"/>
    </location>
</feature>
<dbReference type="SMART" id="SM00387">
    <property type="entry name" value="HATPase_c"/>
    <property type="match status" value="1"/>
</dbReference>
<feature type="signal peptide" evidence="11">
    <location>
        <begin position="1"/>
        <end position="27"/>
    </location>
</feature>
<evidence type="ECO:0000256" key="6">
    <source>
        <dbReference type="ARBA" id="ARBA00022692"/>
    </source>
</evidence>
<evidence type="ECO:0000259" key="13">
    <source>
        <dbReference type="PROSITE" id="PS50885"/>
    </source>
</evidence>
<keyword evidence="7 14" id="KW-0418">Kinase</keyword>
<dbReference type="PROSITE" id="PS50109">
    <property type="entry name" value="HIS_KIN"/>
    <property type="match status" value="1"/>
</dbReference>
<dbReference type="Gene3D" id="1.10.287.130">
    <property type="match status" value="1"/>
</dbReference>
<keyword evidence="15" id="KW-1185">Reference proteome</keyword>
<dbReference type="InterPro" id="IPR003660">
    <property type="entry name" value="HAMP_dom"/>
</dbReference>
<dbReference type="SMART" id="SM00304">
    <property type="entry name" value="HAMP"/>
    <property type="match status" value="1"/>
</dbReference>
<evidence type="ECO:0000256" key="10">
    <source>
        <dbReference type="ARBA" id="ARBA00023136"/>
    </source>
</evidence>
<evidence type="ECO:0000256" key="7">
    <source>
        <dbReference type="ARBA" id="ARBA00022777"/>
    </source>
</evidence>
<keyword evidence="11" id="KW-0732">Signal</keyword>
<dbReference type="AlphaFoldDB" id="A0AAQ2C8J1"/>
<feature type="chain" id="PRO_5042866961" description="histidine kinase" evidence="11">
    <location>
        <begin position="28"/>
        <end position="475"/>
    </location>
</feature>
<dbReference type="SUPFAM" id="SSF47384">
    <property type="entry name" value="Homodimeric domain of signal transducing histidine kinase"/>
    <property type="match status" value="1"/>
</dbReference>
<dbReference type="Pfam" id="PF02518">
    <property type="entry name" value="HATPase_c"/>
    <property type="match status" value="1"/>
</dbReference>
<organism evidence="14 15">
    <name type="scientific">Cryobacterium shii</name>
    <dbReference type="NCBI Taxonomy" id="1259235"/>
    <lineage>
        <taxon>Bacteria</taxon>
        <taxon>Bacillati</taxon>
        <taxon>Actinomycetota</taxon>
        <taxon>Actinomycetes</taxon>
        <taxon>Micrococcales</taxon>
        <taxon>Microbacteriaceae</taxon>
        <taxon>Cryobacterium</taxon>
    </lineage>
</organism>
<dbReference type="Proteomes" id="UP000297403">
    <property type="component" value="Unassembled WGS sequence"/>
</dbReference>
<dbReference type="Gene3D" id="3.30.565.10">
    <property type="entry name" value="Histidine kinase-like ATPase, C-terminal domain"/>
    <property type="match status" value="1"/>
</dbReference>
<evidence type="ECO:0000256" key="9">
    <source>
        <dbReference type="ARBA" id="ARBA00023012"/>
    </source>
</evidence>
<evidence type="ECO:0000313" key="15">
    <source>
        <dbReference type="Proteomes" id="UP000297403"/>
    </source>
</evidence>
<dbReference type="CDD" id="cd06225">
    <property type="entry name" value="HAMP"/>
    <property type="match status" value="1"/>
</dbReference>
<evidence type="ECO:0000256" key="1">
    <source>
        <dbReference type="ARBA" id="ARBA00000085"/>
    </source>
</evidence>
<dbReference type="Pfam" id="PF00672">
    <property type="entry name" value="HAMP"/>
    <property type="match status" value="1"/>
</dbReference>
<proteinExistence type="predicted"/>
<sequence length="475" mass="49144">MLSVRVRILAAILLVAAAGLFASGAAASLVQRERTLDSVDSALTAEVGEARFIATESGSTSLDAVLAAVVQQVRPGTNETTLAIIDGAAALAPGGDVDFRLEDDRAFVDRVTAETSSGQVVRGTLVLPGQTVRYVAAPVTVAGDAARGIFVAAFDVDAELEPVTDALGTYVRVGLAAFVVLGLVGWLVSGRLLRPIRSLREAAARITASDVSERIPVNGHDDVSDLTRTVNGMLDRLEGALVAQRRLLEDVGHELKTPITIVRGHLELMDPADTADVIGTRVLAIDELDRMNVLVRDISVLAEVQRPAGLTRAPVDIAALTEQVRTKASALSGHRWATPEAAHVVASVDAGKLTQALLQLAANAVSHGAVDGTIEIGSAVGRGTGGESRLRLWVRGGGPGIEAEAQEQIFERFRRGSAGRGEAGSGLGLAIVLAIAEAHGGTATVASRPGHGATFTIDLPIPPAEAGHAPTETSP</sequence>
<dbReference type="InterPro" id="IPR036097">
    <property type="entry name" value="HisK_dim/P_sf"/>
</dbReference>
<keyword evidence="10" id="KW-0472">Membrane</keyword>
<dbReference type="InterPro" id="IPR005467">
    <property type="entry name" value="His_kinase_dom"/>
</dbReference>
<evidence type="ECO:0000256" key="8">
    <source>
        <dbReference type="ARBA" id="ARBA00022989"/>
    </source>
</evidence>
<dbReference type="SUPFAM" id="SSF55874">
    <property type="entry name" value="ATPase domain of HSP90 chaperone/DNA topoisomerase II/histidine kinase"/>
    <property type="match status" value="1"/>
</dbReference>
<dbReference type="EMBL" id="SOFY01000011">
    <property type="protein sequence ID" value="TFC52156.1"/>
    <property type="molecule type" value="Genomic_DNA"/>
</dbReference>
<dbReference type="InterPro" id="IPR036890">
    <property type="entry name" value="HATPase_C_sf"/>
</dbReference>
<name>A0AAQ2C8J1_9MICO</name>
<dbReference type="CDD" id="cd00075">
    <property type="entry name" value="HATPase"/>
    <property type="match status" value="1"/>
</dbReference>
<comment type="subcellular location">
    <subcellularLocation>
        <location evidence="2">Cell membrane</location>
    </subcellularLocation>
</comment>
<keyword evidence="6" id="KW-0812">Transmembrane</keyword>
<comment type="catalytic activity">
    <reaction evidence="1">
        <text>ATP + protein L-histidine = ADP + protein N-phospho-L-histidine.</text>
        <dbReference type="EC" id="2.7.13.3"/>
    </reaction>
</comment>
<keyword evidence="8" id="KW-1133">Transmembrane helix</keyword>
<feature type="domain" description="Histidine kinase" evidence="12">
    <location>
        <begin position="250"/>
        <end position="463"/>
    </location>
</feature>
<keyword evidence="9" id="KW-0902">Two-component regulatory system</keyword>
<dbReference type="SUPFAM" id="SSF158472">
    <property type="entry name" value="HAMP domain-like"/>
    <property type="match status" value="1"/>
</dbReference>
<dbReference type="SMART" id="SM00388">
    <property type="entry name" value="HisKA"/>
    <property type="match status" value="1"/>
</dbReference>
<evidence type="ECO:0000256" key="5">
    <source>
        <dbReference type="ARBA" id="ARBA00022679"/>
    </source>
</evidence>
<dbReference type="GO" id="GO:0005886">
    <property type="term" value="C:plasma membrane"/>
    <property type="evidence" value="ECO:0007669"/>
    <property type="project" value="UniProtKB-SubCell"/>
</dbReference>
<accession>A0AAQ2C8J1</accession>
<dbReference type="CDD" id="cd00082">
    <property type="entry name" value="HisKA"/>
    <property type="match status" value="1"/>
</dbReference>
<keyword evidence="4" id="KW-0597">Phosphoprotein</keyword>
<evidence type="ECO:0000313" key="14">
    <source>
        <dbReference type="EMBL" id="TFC52156.1"/>
    </source>
</evidence>
<dbReference type="Gene3D" id="6.10.340.10">
    <property type="match status" value="1"/>
</dbReference>
<evidence type="ECO:0000256" key="2">
    <source>
        <dbReference type="ARBA" id="ARBA00004236"/>
    </source>
</evidence>
<keyword evidence="5" id="KW-0808">Transferase</keyword>
<gene>
    <name evidence="14" type="ORF">E3O49_02455</name>
</gene>
<evidence type="ECO:0000259" key="12">
    <source>
        <dbReference type="PROSITE" id="PS50109"/>
    </source>
</evidence>
<dbReference type="EC" id="2.7.13.3" evidence="3"/>
<evidence type="ECO:0000256" key="4">
    <source>
        <dbReference type="ARBA" id="ARBA00022553"/>
    </source>
</evidence>
<dbReference type="PROSITE" id="PS50885">
    <property type="entry name" value="HAMP"/>
    <property type="match status" value="1"/>
</dbReference>
<dbReference type="InterPro" id="IPR003594">
    <property type="entry name" value="HATPase_dom"/>
</dbReference>
<dbReference type="InterPro" id="IPR003661">
    <property type="entry name" value="HisK_dim/P_dom"/>
</dbReference>
<dbReference type="Pfam" id="PF00512">
    <property type="entry name" value="HisKA"/>
    <property type="match status" value="1"/>
</dbReference>
<comment type="caution">
    <text evidence="14">The sequence shown here is derived from an EMBL/GenBank/DDBJ whole genome shotgun (WGS) entry which is preliminary data.</text>
</comment>
<reference evidence="14 15" key="1">
    <citation type="submission" date="2019-03" db="EMBL/GenBank/DDBJ databases">
        <title>Genomics of glacier-inhabiting Cryobacterium strains.</title>
        <authorList>
            <person name="Liu Q."/>
            <person name="Xin Y.-H."/>
        </authorList>
    </citation>
    <scope>NUCLEOTIDE SEQUENCE [LARGE SCALE GENOMIC DNA]</scope>
    <source>
        <strain evidence="15">TMT1-22</strain>
    </source>
</reference>
<dbReference type="PANTHER" id="PTHR45436">
    <property type="entry name" value="SENSOR HISTIDINE KINASE YKOH"/>
    <property type="match status" value="1"/>
</dbReference>